<comment type="caution">
    <text evidence="2">The sequence shown here is derived from an EMBL/GenBank/DDBJ whole genome shotgun (WGS) entry which is preliminary data.</text>
</comment>
<organism evidence="2 3">
    <name type="scientific">Giardia muris</name>
    <dbReference type="NCBI Taxonomy" id="5742"/>
    <lineage>
        <taxon>Eukaryota</taxon>
        <taxon>Metamonada</taxon>
        <taxon>Diplomonadida</taxon>
        <taxon>Hexamitidae</taxon>
        <taxon>Giardiinae</taxon>
        <taxon>Giardia</taxon>
    </lineage>
</organism>
<feature type="compositionally biased region" description="Basic residues" evidence="1">
    <location>
        <begin position="339"/>
        <end position="349"/>
    </location>
</feature>
<name>A0A4Z1SX27_GIAMU</name>
<evidence type="ECO:0000313" key="3">
    <source>
        <dbReference type="Proteomes" id="UP000315496"/>
    </source>
</evidence>
<dbReference type="InterPro" id="IPR016024">
    <property type="entry name" value="ARM-type_fold"/>
</dbReference>
<evidence type="ECO:0000313" key="2">
    <source>
        <dbReference type="EMBL" id="TNJ30294.1"/>
    </source>
</evidence>
<feature type="region of interest" description="Disordered" evidence="1">
    <location>
        <begin position="330"/>
        <end position="349"/>
    </location>
</feature>
<proteinExistence type="predicted"/>
<evidence type="ECO:0000256" key="1">
    <source>
        <dbReference type="SAM" id="MobiDB-lite"/>
    </source>
</evidence>
<sequence length="349" mass="39146">MTTEDAIRLPEICELLEAKQPKVREQGLEGLQRAMVRNSTLTWVDNCGDLAYSFFRGLKMATGSQYCAFLGFLNRFFITDTEGTMIEALMSEAPSGFFSGLANDTPNEAEAIAGVYTLTTFILFAAPDEHTEKVVDLLTYAVESNRNDDVLAALFYCLAVLFTISPEYVRETWLDSKRMHRLHLLLTQPSTEVAEAIGHFILLLAAKGDDVWAQYLEDFREIAETSGKSVARGTSGSLRSIFSTYVDELTTRKFTKVQLTLMRHDSISIKSRGMYARYRFVQLALGVFSDKDGIIAGNNSVRDFLGLEAAASINVREDGVLVEALRSEQERELRQAEKRNRKARANGRR</sequence>
<dbReference type="VEuPathDB" id="GiardiaDB:GMRT_13009"/>
<reference evidence="2 3" key="1">
    <citation type="submission" date="2019-05" db="EMBL/GenBank/DDBJ databases">
        <title>The compact genome of Giardia muris reveals important steps in the evolution of intestinal protozoan parasites.</title>
        <authorList>
            <person name="Xu F."/>
            <person name="Jimenez-Gonzalez A."/>
            <person name="Einarsson E."/>
            <person name="Astvaldsson A."/>
            <person name="Peirasmaki D."/>
            <person name="Eckmann L."/>
            <person name="Andersson J.O."/>
            <person name="Svard S.G."/>
            <person name="Jerlstrom-Hultqvist J."/>
        </authorList>
    </citation>
    <scope>NUCLEOTIDE SEQUENCE [LARGE SCALE GENOMIC DNA]</scope>
    <source>
        <strain evidence="2 3">Roberts-Thomson</strain>
    </source>
</reference>
<dbReference type="AlphaFoldDB" id="A0A4Z1SX27"/>
<dbReference type="SUPFAM" id="SSF48371">
    <property type="entry name" value="ARM repeat"/>
    <property type="match status" value="1"/>
</dbReference>
<dbReference type="Proteomes" id="UP000315496">
    <property type="component" value="Chromosome 1"/>
</dbReference>
<dbReference type="OrthoDB" id="10254912at2759"/>
<gene>
    <name evidence="2" type="ORF">GMRT_13009</name>
</gene>
<accession>A0A4Z1SX27</accession>
<keyword evidence="3" id="KW-1185">Reference proteome</keyword>
<dbReference type="EMBL" id="VDLU01000001">
    <property type="protein sequence ID" value="TNJ30294.1"/>
    <property type="molecule type" value="Genomic_DNA"/>
</dbReference>
<protein>
    <submittedName>
        <fullName evidence="2">Interferon-related developmental regulator family protein</fullName>
    </submittedName>
</protein>